<organism evidence="3 4">
    <name type="scientific">Hyphomicrobium denitrificans (strain ATCC 51888 / DSM 1869 / NCIMB 11706 / TK 0415)</name>
    <dbReference type="NCBI Taxonomy" id="582899"/>
    <lineage>
        <taxon>Bacteria</taxon>
        <taxon>Pseudomonadati</taxon>
        <taxon>Pseudomonadota</taxon>
        <taxon>Alphaproteobacteria</taxon>
        <taxon>Hyphomicrobiales</taxon>
        <taxon>Hyphomicrobiaceae</taxon>
        <taxon>Hyphomicrobium</taxon>
    </lineage>
</organism>
<sequence precursor="true">MHALTGRIVLAAGFMFFANAASAHVGFGPTVGFSNGLAHPLFGIDHLLAMVMVGAFASQLGGRAIYLVPASFVGSMMIGAALGVLGFNFGLTEFGIAASVFTLGALVAFRSHLGLVSAMALVAAFGLCHGHAHGTEMPESVNGLVYAAGFMLMTATLHAAGVSIGLLITRITSRYGDVVLRSLGAGVALVGAGLMAGAM</sequence>
<keyword evidence="1" id="KW-0812">Transmembrane</keyword>
<evidence type="ECO:0000313" key="3">
    <source>
        <dbReference type="EMBL" id="ADJ24602.1"/>
    </source>
</evidence>
<keyword evidence="1" id="KW-1133">Transmembrane helix</keyword>
<dbReference type="PIRSF" id="PIRSF016919">
    <property type="entry name" value="HupE_UreJ"/>
    <property type="match status" value="1"/>
</dbReference>
<dbReference type="AlphaFoldDB" id="D8JU54"/>
<feature type="transmembrane region" description="Helical" evidence="1">
    <location>
        <begin position="64"/>
        <end position="85"/>
    </location>
</feature>
<feature type="transmembrane region" description="Helical" evidence="1">
    <location>
        <begin position="114"/>
        <end position="132"/>
    </location>
</feature>
<keyword evidence="1" id="KW-0472">Membrane</keyword>
<feature type="transmembrane region" description="Helical" evidence="1">
    <location>
        <begin position="39"/>
        <end position="57"/>
    </location>
</feature>
<accession>D8JU54</accession>
<gene>
    <name evidence="3" type="ordered locus">Hden_2806</name>
</gene>
<dbReference type="eggNOG" id="COG2370">
    <property type="taxonomic scope" value="Bacteria"/>
</dbReference>
<dbReference type="OrthoDB" id="9808192at2"/>
<keyword evidence="2" id="KW-0732">Signal</keyword>
<feature type="chain" id="PRO_5003116375" evidence="2">
    <location>
        <begin position="24"/>
        <end position="199"/>
    </location>
</feature>
<dbReference type="HOGENOM" id="CLU_088877_0_1_5"/>
<dbReference type="Pfam" id="PF04955">
    <property type="entry name" value="HupE_UreJ"/>
    <property type="match status" value="1"/>
</dbReference>
<dbReference type="EMBL" id="CP002083">
    <property type="protein sequence ID" value="ADJ24602.1"/>
    <property type="molecule type" value="Genomic_DNA"/>
</dbReference>
<evidence type="ECO:0000313" key="4">
    <source>
        <dbReference type="Proteomes" id="UP000002033"/>
    </source>
</evidence>
<dbReference type="STRING" id="582899.Hden_2806"/>
<feature type="transmembrane region" description="Helical" evidence="1">
    <location>
        <begin position="91"/>
        <end position="109"/>
    </location>
</feature>
<evidence type="ECO:0000256" key="1">
    <source>
        <dbReference type="SAM" id="Phobius"/>
    </source>
</evidence>
<reference evidence="4" key="1">
    <citation type="journal article" date="2011" name="J. Bacteriol.">
        <title>Genome sequences of eight morphologically diverse alphaproteobacteria.</title>
        <authorList>
            <consortium name="US DOE Joint Genome Institute"/>
            <person name="Brown P.J."/>
            <person name="Kysela D.T."/>
            <person name="Buechlein A."/>
            <person name="Hemmerich C."/>
            <person name="Brun Y.V."/>
        </authorList>
    </citation>
    <scope>NUCLEOTIDE SEQUENCE [LARGE SCALE GENOMIC DNA]</scope>
    <source>
        <strain evidence="4">ATCC 51888 / DSM 1869 / NCIB 11706 / TK 0415</strain>
    </source>
</reference>
<dbReference type="RefSeq" id="WP_013216761.1">
    <property type="nucleotide sequence ID" value="NC_014313.1"/>
</dbReference>
<dbReference type="KEGG" id="hdn:Hden_2806"/>
<name>D8JU54_HYPDA</name>
<protein>
    <submittedName>
        <fullName evidence="3">HupE/UreJ protein</fullName>
    </submittedName>
</protein>
<feature type="transmembrane region" description="Helical" evidence="1">
    <location>
        <begin position="144"/>
        <end position="166"/>
    </location>
</feature>
<feature type="signal peptide" evidence="2">
    <location>
        <begin position="1"/>
        <end position="23"/>
    </location>
</feature>
<proteinExistence type="predicted"/>
<feature type="transmembrane region" description="Helical" evidence="1">
    <location>
        <begin position="178"/>
        <end position="198"/>
    </location>
</feature>
<keyword evidence="4" id="KW-1185">Reference proteome</keyword>
<dbReference type="Proteomes" id="UP000002033">
    <property type="component" value="Chromosome"/>
</dbReference>
<dbReference type="InterPro" id="IPR007038">
    <property type="entry name" value="HupE_UreJ"/>
</dbReference>
<evidence type="ECO:0000256" key="2">
    <source>
        <dbReference type="SAM" id="SignalP"/>
    </source>
</evidence>